<evidence type="ECO:0000313" key="14">
    <source>
        <dbReference type="Proteomes" id="UP000003280"/>
    </source>
</evidence>
<dbReference type="PANTHER" id="PTHR48085">
    <property type="entry name" value="CADMIUM/ZINC-TRANSPORTING ATPASE HMA2-RELATED"/>
    <property type="match status" value="1"/>
</dbReference>
<keyword evidence="3" id="KW-0104">Cadmium</keyword>
<organism evidence="13 14">
    <name type="scientific">Peptoniphilus duerdenii ATCC BAA-1640</name>
    <dbReference type="NCBI Taxonomy" id="862517"/>
    <lineage>
        <taxon>Bacteria</taxon>
        <taxon>Bacillati</taxon>
        <taxon>Bacillota</taxon>
        <taxon>Tissierellia</taxon>
        <taxon>Tissierellales</taxon>
        <taxon>Peptoniphilaceae</taxon>
        <taxon>Peptoniphilus</taxon>
    </lineage>
</organism>
<dbReference type="InterPro" id="IPR059000">
    <property type="entry name" value="ATPase_P-type_domA"/>
</dbReference>
<evidence type="ECO:0000256" key="11">
    <source>
        <dbReference type="RuleBase" id="RU362081"/>
    </source>
</evidence>
<dbReference type="GO" id="GO:0046872">
    <property type="term" value="F:metal ion binding"/>
    <property type="evidence" value="ECO:0007669"/>
    <property type="project" value="UniProtKB-KW"/>
</dbReference>
<keyword evidence="11" id="KW-0479">Metal-binding</keyword>
<reference evidence="13 14" key="1">
    <citation type="submission" date="2010-07" db="EMBL/GenBank/DDBJ databases">
        <authorList>
            <person name="Muzny D."/>
            <person name="Qin X."/>
            <person name="Deng J."/>
            <person name="Jiang H."/>
            <person name="Liu Y."/>
            <person name="Qu J."/>
            <person name="Song X.-Z."/>
            <person name="Zhang L."/>
            <person name="Thornton R."/>
            <person name="Coyle M."/>
            <person name="Francisco L."/>
            <person name="Jackson L."/>
            <person name="Javaid M."/>
            <person name="Korchina V."/>
            <person name="Kovar C."/>
            <person name="Mata R."/>
            <person name="Mathew T."/>
            <person name="Ngo R."/>
            <person name="Nguyen L."/>
            <person name="Nguyen N."/>
            <person name="Okwuonu G."/>
            <person name="Ongeri F."/>
            <person name="Pham C."/>
            <person name="Simmons D."/>
            <person name="Wilczek-Boney K."/>
            <person name="Hale W."/>
            <person name="Jakkamsetti A."/>
            <person name="Pham P."/>
            <person name="Ruth R."/>
            <person name="San Lucas F."/>
            <person name="Warren J."/>
            <person name="Zhang J."/>
            <person name="Zhao Z."/>
            <person name="Zhou C."/>
            <person name="Zhu D."/>
            <person name="Lee S."/>
            <person name="Bess C."/>
            <person name="Blankenburg K."/>
            <person name="Forbes L."/>
            <person name="Fu Q."/>
            <person name="Gubbala S."/>
            <person name="Hirani K."/>
            <person name="Jayaseelan J.C."/>
            <person name="Lara F."/>
            <person name="Munidasa M."/>
            <person name="Palculict T."/>
            <person name="Patil S."/>
            <person name="Pu L.-L."/>
            <person name="Saada N."/>
            <person name="Tang L."/>
            <person name="Weissenberger G."/>
            <person name="Zhu Y."/>
            <person name="Hemphill L."/>
            <person name="Shang Y."/>
            <person name="Youmans B."/>
            <person name="Ayvaz T."/>
            <person name="Ross M."/>
            <person name="Santibanez J."/>
            <person name="Aqrawi P."/>
            <person name="Gross S."/>
            <person name="Joshi V."/>
            <person name="Fowler G."/>
            <person name="Nazareth L."/>
            <person name="Reid J."/>
            <person name="Worley K."/>
            <person name="Petrosino J."/>
            <person name="Highlander S."/>
            <person name="Gibbs R."/>
        </authorList>
    </citation>
    <scope>NUCLEOTIDE SEQUENCE [LARGE SCALE GENOMIC DNA]</scope>
    <source>
        <strain evidence="13 14">ATCC BAA-1640</strain>
    </source>
</reference>
<dbReference type="SUPFAM" id="SSF56784">
    <property type="entry name" value="HAD-like"/>
    <property type="match status" value="1"/>
</dbReference>
<dbReference type="NCBIfam" id="TIGR01512">
    <property type="entry name" value="ATPase-IB2_Cd"/>
    <property type="match status" value="1"/>
</dbReference>
<sequence>MKTKFYLKGLNCPNCSAKIVDDIKKYDGINDVNYDLINEMLYVEHEKIEDLHKKIEDSVNKFEDGIEVLLADNNSQKNDEEDDEKEDFKKNIIIYSFVLLMLIVNHFVDYNLNVKKIVYLALYVAVGYEVVFSAFKNILKGQIFDEQFLMMIATFSAIAIGEYPEAVAVMLFYSVGELLQDIALDNSRKNIKSALEIKPEFANVLDDKGILITYKPEDVKVGQIILVKPGEKVPLDGEIIEGESYLDTSILTGESVPIKAVVGEELKSGSINKSHAIKLRVTKEYSDGAIAKIIDMVENASQRKANVERKITKFAKVYTPVVCAIALLLVVFGPSLFKIELREAVYRACVFLVISCPCAFIISVPLGIFGGIGAASKNGVFVKGGNYLEALKDVGIFVFDKTGTITKGVFEVSNIKSYEGFSEEDVLEIAAAGEMSSNHPIAKAIVRKSKNKININDVVDFEEVPGKGIKYILHGKEVLVGNSKIVDAEEVEGTNIFVSYDKKLIGEITVSDIIKPEAKDFINSLKKNNIKTYMLSGDEVTVTENVAKEVGIDHAVGGLLPEDKVAELIKIKEREKKLISFVGDGVNDSPVIAVSDIGISMGMSGSDIAVEASDIVILKDNLNKIIDGIKISRNTVNIVNQNIILAFAVKVLVLGLAGLGHASIWLGVFADVGVALLAVLNALRALKPKLN</sequence>
<dbReference type="InterPro" id="IPR023298">
    <property type="entry name" value="ATPase_P-typ_TM_dom_sf"/>
</dbReference>
<dbReference type="Gene3D" id="3.40.1110.10">
    <property type="entry name" value="Calcium-transporting ATPase, cytoplasmic domain N"/>
    <property type="match status" value="1"/>
</dbReference>
<evidence type="ECO:0000256" key="9">
    <source>
        <dbReference type="ARBA" id="ARBA00039103"/>
    </source>
</evidence>
<dbReference type="GO" id="GO:0005524">
    <property type="term" value="F:ATP binding"/>
    <property type="evidence" value="ECO:0007669"/>
    <property type="project" value="UniProtKB-UniRule"/>
</dbReference>
<evidence type="ECO:0000256" key="3">
    <source>
        <dbReference type="ARBA" id="ARBA00022539"/>
    </source>
</evidence>
<feature type="transmembrane region" description="Helical" evidence="11">
    <location>
        <begin position="317"/>
        <end position="339"/>
    </location>
</feature>
<dbReference type="PROSITE" id="PS00154">
    <property type="entry name" value="ATPASE_E1_E2"/>
    <property type="match status" value="1"/>
</dbReference>
<dbReference type="PROSITE" id="PS50846">
    <property type="entry name" value="HMA_2"/>
    <property type="match status" value="1"/>
</dbReference>
<dbReference type="HOGENOM" id="CLU_001771_6_2_9"/>
<dbReference type="PRINTS" id="PR00941">
    <property type="entry name" value="CDATPASE"/>
</dbReference>
<keyword evidence="13" id="KW-0378">Hydrolase</keyword>
<keyword evidence="4 11" id="KW-0812">Transmembrane</keyword>
<keyword evidence="6 11" id="KW-0067">ATP-binding</keyword>
<dbReference type="InterPro" id="IPR023214">
    <property type="entry name" value="HAD_sf"/>
</dbReference>
<keyword evidence="8 11" id="KW-0472">Membrane</keyword>
<dbReference type="Proteomes" id="UP000003280">
    <property type="component" value="Unassembled WGS sequence"/>
</dbReference>
<feature type="transmembrane region" description="Helical" evidence="11">
    <location>
        <begin position="92"/>
        <end position="108"/>
    </location>
</feature>
<dbReference type="InterPro" id="IPR036412">
    <property type="entry name" value="HAD-like_sf"/>
</dbReference>
<evidence type="ECO:0000256" key="6">
    <source>
        <dbReference type="ARBA" id="ARBA00022840"/>
    </source>
</evidence>
<dbReference type="EC" id="7.2.2.21" evidence="9"/>
<evidence type="ECO:0000256" key="2">
    <source>
        <dbReference type="ARBA" id="ARBA00006024"/>
    </source>
</evidence>
<dbReference type="eggNOG" id="COG2217">
    <property type="taxonomic scope" value="Bacteria"/>
</dbReference>
<keyword evidence="5 11" id="KW-0547">Nucleotide-binding</keyword>
<proteinExistence type="inferred from homology"/>
<dbReference type="InterPro" id="IPR008250">
    <property type="entry name" value="ATPase_P-typ_transduc_dom_A_sf"/>
</dbReference>
<comment type="similarity">
    <text evidence="2 11">Belongs to the cation transport ATPase (P-type) (TC 3.A.3) family. Type IB subfamily.</text>
</comment>
<keyword evidence="14" id="KW-1185">Reference proteome</keyword>
<dbReference type="SUPFAM" id="SSF55008">
    <property type="entry name" value="HMA, heavy metal-associated domain"/>
    <property type="match status" value="1"/>
</dbReference>
<evidence type="ECO:0000256" key="4">
    <source>
        <dbReference type="ARBA" id="ARBA00022692"/>
    </source>
</evidence>
<dbReference type="AlphaFoldDB" id="E0NNW7"/>
<dbReference type="GO" id="GO:0016887">
    <property type="term" value="F:ATP hydrolysis activity"/>
    <property type="evidence" value="ECO:0007669"/>
    <property type="project" value="InterPro"/>
</dbReference>
<dbReference type="InterPro" id="IPR023299">
    <property type="entry name" value="ATPase_P-typ_cyto_dom_N"/>
</dbReference>
<dbReference type="InterPro" id="IPR018303">
    <property type="entry name" value="ATPase_P-typ_P_site"/>
</dbReference>
<dbReference type="Gene3D" id="2.70.150.10">
    <property type="entry name" value="Calcium-transporting ATPase, cytoplasmic transduction domain A"/>
    <property type="match status" value="1"/>
</dbReference>
<dbReference type="Gene3D" id="3.30.70.100">
    <property type="match status" value="1"/>
</dbReference>
<dbReference type="Gene3D" id="3.40.50.1000">
    <property type="entry name" value="HAD superfamily/HAD-like"/>
    <property type="match status" value="1"/>
</dbReference>
<dbReference type="SUPFAM" id="SSF81665">
    <property type="entry name" value="Calcium ATPase, transmembrane domain M"/>
    <property type="match status" value="1"/>
</dbReference>
<comment type="catalytic activity">
    <reaction evidence="10">
        <text>Cd(2+)(in) + ATP + H2O = Cd(2+)(out) + ADP + phosphate + H(+)</text>
        <dbReference type="Rhea" id="RHEA:12132"/>
        <dbReference type="ChEBI" id="CHEBI:15377"/>
        <dbReference type="ChEBI" id="CHEBI:15378"/>
        <dbReference type="ChEBI" id="CHEBI:30616"/>
        <dbReference type="ChEBI" id="CHEBI:43474"/>
        <dbReference type="ChEBI" id="CHEBI:48775"/>
        <dbReference type="ChEBI" id="CHEBI:456216"/>
        <dbReference type="EC" id="7.2.2.21"/>
    </reaction>
</comment>
<comment type="subcellular location">
    <subcellularLocation>
        <location evidence="11">Cell membrane</location>
    </subcellularLocation>
    <subcellularLocation>
        <location evidence="1">Membrane</location>
        <topology evidence="1">Multi-pass membrane protein</topology>
    </subcellularLocation>
</comment>
<gene>
    <name evidence="13" type="primary">cadA</name>
    <name evidence="13" type="ORF">HMPREF9225_1856</name>
</gene>
<dbReference type="RefSeq" id="WP_008902631.1">
    <property type="nucleotide sequence ID" value="NZ_GL397071.1"/>
</dbReference>
<comment type="caution">
    <text evidence="13">The sequence shown here is derived from an EMBL/GenBank/DDBJ whole genome shotgun (WGS) entry which is preliminary data.</text>
</comment>
<name>E0NNW7_9FIRM</name>
<evidence type="ECO:0000256" key="10">
    <source>
        <dbReference type="ARBA" id="ARBA00049338"/>
    </source>
</evidence>
<keyword evidence="7 11" id="KW-1133">Transmembrane helix</keyword>
<dbReference type="GO" id="GO:0005886">
    <property type="term" value="C:plasma membrane"/>
    <property type="evidence" value="ECO:0007669"/>
    <property type="project" value="UniProtKB-SubCell"/>
</dbReference>
<evidence type="ECO:0000256" key="8">
    <source>
        <dbReference type="ARBA" id="ARBA00023136"/>
    </source>
</evidence>
<feature type="transmembrane region" description="Helical" evidence="11">
    <location>
        <begin position="638"/>
        <end position="658"/>
    </location>
</feature>
<feature type="transmembrane region" description="Helical" evidence="11">
    <location>
        <begin position="345"/>
        <end position="369"/>
    </location>
</feature>
<dbReference type="InterPro" id="IPR006121">
    <property type="entry name" value="HMA_dom"/>
</dbReference>
<dbReference type="InterPro" id="IPR027256">
    <property type="entry name" value="P-typ_ATPase_IB"/>
</dbReference>
<dbReference type="NCBIfam" id="TIGR01525">
    <property type="entry name" value="ATPase-IB_hvy"/>
    <property type="match status" value="1"/>
</dbReference>
<evidence type="ECO:0000256" key="5">
    <source>
        <dbReference type="ARBA" id="ARBA00022741"/>
    </source>
</evidence>
<evidence type="ECO:0000313" key="13">
    <source>
        <dbReference type="EMBL" id="EFM24435.1"/>
    </source>
</evidence>
<feature type="transmembrane region" description="Helical" evidence="11">
    <location>
        <begin position="664"/>
        <end position="683"/>
    </location>
</feature>
<dbReference type="NCBIfam" id="TIGR01494">
    <property type="entry name" value="ATPase_P-type"/>
    <property type="match status" value="1"/>
</dbReference>
<keyword evidence="11" id="KW-1003">Cell membrane</keyword>
<evidence type="ECO:0000256" key="1">
    <source>
        <dbReference type="ARBA" id="ARBA00004141"/>
    </source>
</evidence>
<dbReference type="Pfam" id="PF00122">
    <property type="entry name" value="E1-E2_ATPase"/>
    <property type="match status" value="1"/>
</dbReference>
<feature type="transmembrane region" description="Helical" evidence="11">
    <location>
        <begin position="120"/>
        <end position="139"/>
    </location>
</feature>
<dbReference type="InterPro" id="IPR036163">
    <property type="entry name" value="HMA_dom_sf"/>
</dbReference>
<dbReference type="GO" id="GO:0008551">
    <property type="term" value="F:P-type cadmium transporter activity"/>
    <property type="evidence" value="ECO:0007669"/>
    <property type="project" value="UniProtKB-EC"/>
</dbReference>
<dbReference type="InterPro" id="IPR051014">
    <property type="entry name" value="Cation_Transport_ATPase_IB"/>
</dbReference>
<dbReference type="PANTHER" id="PTHR48085:SF5">
    <property type="entry name" value="CADMIUM_ZINC-TRANSPORTING ATPASE HMA4-RELATED"/>
    <property type="match status" value="1"/>
</dbReference>
<dbReference type="SUPFAM" id="SSF81653">
    <property type="entry name" value="Calcium ATPase, transduction domain A"/>
    <property type="match status" value="1"/>
</dbReference>
<evidence type="ECO:0000259" key="12">
    <source>
        <dbReference type="PROSITE" id="PS50846"/>
    </source>
</evidence>
<dbReference type="PRINTS" id="PR00119">
    <property type="entry name" value="CATATPASE"/>
</dbReference>
<protein>
    <recommendedName>
        <fullName evidence="9">Cd(2+)-exporting ATPase</fullName>
        <ecNumber evidence="9">7.2.2.21</ecNumber>
    </recommendedName>
</protein>
<dbReference type="InterPro" id="IPR001757">
    <property type="entry name" value="P_typ_ATPase"/>
</dbReference>
<feature type="domain" description="HMA" evidence="12">
    <location>
        <begin position="1"/>
        <end position="63"/>
    </location>
</feature>
<dbReference type="OrthoDB" id="9760364at2"/>
<accession>E0NNW7</accession>
<evidence type="ECO:0000256" key="7">
    <source>
        <dbReference type="ARBA" id="ARBA00022989"/>
    </source>
</evidence>
<dbReference type="EMBL" id="AEEH01000053">
    <property type="protein sequence ID" value="EFM24435.1"/>
    <property type="molecule type" value="Genomic_DNA"/>
</dbReference>
<dbReference type="STRING" id="862517.HMPREF9225_1856"/>
<dbReference type="Pfam" id="PF00702">
    <property type="entry name" value="Hydrolase"/>
    <property type="match status" value="1"/>
</dbReference>